<gene>
    <name evidence="2" type="ORF">HUG12_12720</name>
</gene>
<organism evidence="2 3">
    <name type="scientific">Halorarum salinum</name>
    <dbReference type="NCBI Taxonomy" id="2743089"/>
    <lineage>
        <taxon>Archaea</taxon>
        <taxon>Methanobacteriati</taxon>
        <taxon>Methanobacteriota</taxon>
        <taxon>Stenosarchaea group</taxon>
        <taxon>Halobacteria</taxon>
        <taxon>Halobacteriales</taxon>
        <taxon>Haloferacaceae</taxon>
        <taxon>Halorarum</taxon>
    </lineage>
</organism>
<feature type="transmembrane region" description="Helical" evidence="1">
    <location>
        <begin position="37"/>
        <end position="55"/>
    </location>
</feature>
<sequence>MSERGMEDWLVRYLVVLVVGSTALLALLYGLVFMNSMGTAALSVVVLALVSVLVVRDLRDWRTA</sequence>
<accession>A0A7D5QE02</accession>
<dbReference type="KEGG" id="halu:HUG12_12720"/>
<evidence type="ECO:0000256" key="1">
    <source>
        <dbReference type="SAM" id="Phobius"/>
    </source>
</evidence>
<dbReference type="GeneID" id="56038337"/>
<name>A0A7D5QE02_9EURY</name>
<dbReference type="RefSeq" id="WP_179269126.1">
    <property type="nucleotide sequence ID" value="NZ_CP058579.1"/>
</dbReference>
<protein>
    <submittedName>
        <fullName evidence="2">Uncharacterized protein</fullName>
    </submittedName>
</protein>
<dbReference type="EMBL" id="CP058579">
    <property type="protein sequence ID" value="QLG62541.1"/>
    <property type="molecule type" value="Genomic_DNA"/>
</dbReference>
<dbReference type="Proteomes" id="UP000509626">
    <property type="component" value="Chromosome"/>
</dbReference>
<evidence type="ECO:0000313" key="2">
    <source>
        <dbReference type="EMBL" id="QLG62541.1"/>
    </source>
</evidence>
<keyword evidence="1" id="KW-0812">Transmembrane</keyword>
<dbReference type="AlphaFoldDB" id="A0A7D5QE02"/>
<keyword evidence="3" id="KW-1185">Reference proteome</keyword>
<keyword evidence="1" id="KW-1133">Transmembrane helix</keyword>
<keyword evidence="1" id="KW-0472">Membrane</keyword>
<evidence type="ECO:0000313" key="3">
    <source>
        <dbReference type="Proteomes" id="UP000509626"/>
    </source>
</evidence>
<reference evidence="2 3" key="1">
    <citation type="submission" date="2020-06" db="EMBL/GenBank/DDBJ databases">
        <title>NJ-3-1, isolated from saline soil.</title>
        <authorList>
            <person name="Cui H.L."/>
            <person name="Shi X."/>
        </authorList>
    </citation>
    <scope>NUCLEOTIDE SEQUENCE [LARGE SCALE GENOMIC DNA]</scope>
    <source>
        <strain evidence="2 3">NJ-3-1</strain>
    </source>
</reference>
<proteinExistence type="predicted"/>
<feature type="transmembrane region" description="Helical" evidence="1">
    <location>
        <begin position="12"/>
        <end position="31"/>
    </location>
</feature>